<dbReference type="Gene3D" id="3.40.960.10">
    <property type="entry name" value="VSR Endonuclease"/>
    <property type="match status" value="1"/>
</dbReference>
<comment type="caution">
    <text evidence="2">The sequence shown here is derived from an EMBL/GenBank/DDBJ whole genome shotgun (WGS) entry which is preliminary data.</text>
</comment>
<evidence type="ECO:0000313" key="2">
    <source>
        <dbReference type="EMBL" id="KFE71041.1"/>
    </source>
</evidence>
<dbReference type="InterPro" id="IPR007569">
    <property type="entry name" value="DUF559"/>
</dbReference>
<feature type="domain" description="DUF559" evidence="1">
    <location>
        <begin position="281"/>
        <end position="345"/>
    </location>
</feature>
<name>A0A085WTM8_9BACT</name>
<sequence>MSATPAEAVRAWTEALAKARDLPAAAADFLGNVLGFAPGALRARLEGKTAYERDVLLQELLPAAPVGDSGPLCRLLLLSSEVPAPGALFEPLLRGYGGDPARTFSALHAILPAGTAPALLLTGSGAEGCARASRAAANLCEAVPVLPIALSVERTWVDAFLAGPESRSLAMVREGLIEVAAPSPQALQRRLEELGVRDTELLAAPLAQLAEDGASDELVTRFGRAALAREAAAREPSGASRARSAEEEFLHLLLEEIPETQGLFELNQRAGFLIQGRPVEVDFLSLTLRVAIEVDGYYHFRDKEAYRRDRRKDLALQREGYLVLRFLADDVVERFREIRDTLLEVVAHRRDPSRRQPPLGEDADGGE</sequence>
<dbReference type="AlphaFoldDB" id="A0A085WTM8"/>
<reference evidence="2 3" key="1">
    <citation type="submission" date="2014-04" db="EMBL/GenBank/DDBJ databases">
        <title>Genome assembly of Hyalangium minutum DSM 14724.</title>
        <authorList>
            <person name="Sharma G."/>
            <person name="Subramanian S."/>
        </authorList>
    </citation>
    <scope>NUCLEOTIDE SEQUENCE [LARGE SCALE GENOMIC DNA]</scope>
    <source>
        <strain evidence="2 3">DSM 14724</strain>
    </source>
</reference>
<dbReference type="STRING" id="394096.DB31_3171"/>
<organism evidence="2 3">
    <name type="scientific">Hyalangium minutum</name>
    <dbReference type="NCBI Taxonomy" id="394096"/>
    <lineage>
        <taxon>Bacteria</taxon>
        <taxon>Pseudomonadati</taxon>
        <taxon>Myxococcota</taxon>
        <taxon>Myxococcia</taxon>
        <taxon>Myxococcales</taxon>
        <taxon>Cystobacterineae</taxon>
        <taxon>Archangiaceae</taxon>
        <taxon>Hyalangium</taxon>
    </lineage>
</organism>
<evidence type="ECO:0000259" key="1">
    <source>
        <dbReference type="Pfam" id="PF04480"/>
    </source>
</evidence>
<keyword evidence="3" id="KW-1185">Reference proteome</keyword>
<dbReference type="Proteomes" id="UP000028725">
    <property type="component" value="Unassembled WGS sequence"/>
</dbReference>
<dbReference type="Pfam" id="PF04480">
    <property type="entry name" value="DUF559"/>
    <property type="match status" value="1"/>
</dbReference>
<dbReference type="PATRIC" id="fig|394096.3.peg.820"/>
<protein>
    <recommendedName>
        <fullName evidence="1">DUF559 domain-containing protein</fullName>
    </recommendedName>
</protein>
<proteinExistence type="predicted"/>
<dbReference type="EMBL" id="JMCB01000002">
    <property type="protein sequence ID" value="KFE71041.1"/>
    <property type="molecule type" value="Genomic_DNA"/>
</dbReference>
<dbReference type="SUPFAM" id="SSF52980">
    <property type="entry name" value="Restriction endonuclease-like"/>
    <property type="match status" value="1"/>
</dbReference>
<gene>
    <name evidence="2" type="ORF">DB31_3171</name>
</gene>
<dbReference type="InterPro" id="IPR011335">
    <property type="entry name" value="Restrct_endonuc-II-like"/>
</dbReference>
<evidence type="ECO:0000313" key="3">
    <source>
        <dbReference type="Proteomes" id="UP000028725"/>
    </source>
</evidence>
<accession>A0A085WTM8</accession>